<feature type="domain" description="Glycosyltransferase 2-like" evidence="1">
    <location>
        <begin position="5"/>
        <end position="167"/>
    </location>
</feature>
<dbReference type="CDD" id="cd00761">
    <property type="entry name" value="Glyco_tranf_GTA_type"/>
    <property type="match status" value="1"/>
</dbReference>
<evidence type="ECO:0000313" key="2">
    <source>
        <dbReference type="EMBL" id="SHI03160.1"/>
    </source>
</evidence>
<accession>A0A1M5XTM8</accession>
<evidence type="ECO:0000313" key="3">
    <source>
        <dbReference type="Proteomes" id="UP000184278"/>
    </source>
</evidence>
<dbReference type="AlphaFoldDB" id="A0A1M5XTM8"/>
<dbReference type="PANTHER" id="PTHR22916:SF3">
    <property type="entry name" value="UDP-GLCNAC:BETAGAL BETA-1,3-N-ACETYLGLUCOSAMINYLTRANSFERASE-LIKE PROTEIN 1"/>
    <property type="match status" value="1"/>
</dbReference>
<dbReference type="Gene3D" id="3.90.550.10">
    <property type="entry name" value="Spore Coat Polysaccharide Biosynthesis Protein SpsA, Chain A"/>
    <property type="match status" value="1"/>
</dbReference>
<reference evidence="3" key="1">
    <citation type="submission" date="2016-11" db="EMBL/GenBank/DDBJ databases">
        <authorList>
            <person name="Varghese N."/>
            <person name="Submissions S."/>
        </authorList>
    </citation>
    <scope>NUCLEOTIDE SEQUENCE [LARGE SCALE GENOMIC DNA]</scope>
    <source>
        <strain evidence="3">DSM 3071</strain>
    </source>
</reference>
<dbReference type="PANTHER" id="PTHR22916">
    <property type="entry name" value="GLYCOSYLTRANSFERASE"/>
    <property type="match status" value="1"/>
</dbReference>
<proteinExistence type="predicted"/>
<evidence type="ECO:0000259" key="1">
    <source>
        <dbReference type="Pfam" id="PF00535"/>
    </source>
</evidence>
<dbReference type="InterPro" id="IPR029044">
    <property type="entry name" value="Nucleotide-diphossugar_trans"/>
</dbReference>
<organism evidence="2 3">
    <name type="scientific">Butyrivibrio fibrisolvens DSM 3071</name>
    <dbReference type="NCBI Taxonomy" id="1121131"/>
    <lineage>
        <taxon>Bacteria</taxon>
        <taxon>Bacillati</taxon>
        <taxon>Bacillota</taxon>
        <taxon>Clostridia</taxon>
        <taxon>Lachnospirales</taxon>
        <taxon>Lachnospiraceae</taxon>
        <taxon>Butyrivibrio</taxon>
    </lineage>
</organism>
<sequence length="256" mass="29390">MPKVSICIPAYRDRDGLERLLNSIVAQSFTDYEVIVSDDVTDNNSSSLEDIAGKYKGALGDRLIYKKHTSTGRPGDNWNSSIENAKGQYIKMMLHDDWFTDKDSLSEYVSLIEESDAPLAFSGTWEVSADWRYARHITDEDVLLIKKDIRNLYTKSVIGAPSATIYRNNGRLYDPKLKWLIDMEFYIRQIRAGGGSFVYTNKPLMSIGRSDSQMTSYCLSHPNLVRKEYFYVYKKLGLKSEKEYADYLKGQLKKPH</sequence>
<protein>
    <submittedName>
        <fullName evidence="2">Glycosyltransferase involved in cell wall bisynthesis</fullName>
    </submittedName>
</protein>
<keyword evidence="3" id="KW-1185">Reference proteome</keyword>
<dbReference type="Proteomes" id="UP000184278">
    <property type="component" value="Unassembled WGS sequence"/>
</dbReference>
<dbReference type="Pfam" id="PF00535">
    <property type="entry name" value="Glycos_transf_2"/>
    <property type="match status" value="1"/>
</dbReference>
<dbReference type="OrthoDB" id="9785185at2"/>
<dbReference type="RefSeq" id="WP_073386486.1">
    <property type="nucleotide sequence ID" value="NZ_FQXK01000010.1"/>
</dbReference>
<gene>
    <name evidence="2" type="ORF">SAMN02745229_01318</name>
</gene>
<dbReference type="InterPro" id="IPR001173">
    <property type="entry name" value="Glyco_trans_2-like"/>
</dbReference>
<dbReference type="GeneID" id="89511401"/>
<dbReference type="EMBL" id="FQXK01000010">
    <property type="protein sequence ID" value="SHI03160.1"/>
    <property type="molecule type" value="Genomic_DNA"/>
</dbReference>
<name>A0A1M5XTM8_BUTFI</name>
<dbReference type="GO" id="GO:0016758">
    <property type="term" value="F:hexosyltransferase activity"/>
    <property type="evidence" value="ECO:0007669"/>
    <property type="project" value="UniProtKB-ARBA"/>
</dbReference>
<dbReference type="STRING" id="1121131.SAMN02745229_01318"/>
<keyword evidence="2" id="KW-0808">Transferase</keyword>
<dbReference type="SUPFAM" id="SSF53448">
    <property type="entry name" value="Nucleotide-diphospho-sugar transferases"/>
    <property type="match status" value="1"/>
</dbReference>